<dbReference type="GO" id="GO:0031966">
    <property type="term" value="C:mitochondrial membrane"/>
    <property type="evidence" value="ECO:0007669"/>
    <property type="project" value="UniProtKB-SubCell"/>
</dbReference>
<evidence type="ECO:0000256" key="8">
    <source>
        <dbReference type="ARBA" id="ARBA00023136"/>
    </source>
</evidence>
<organism evidence="15">
    <name type="scientific">Halichondria panicea</name>
    <name type="common">Breadcrumb sponge</name>
    <dbReference type="NCBI Taxonomy" id="6063"/>
    <lineage>
        <taxon>Eukaryota</taxon>
        <taxon>Metazoa</taxon>
        <taxon>Porifera</taxon>
        <taxon>Demospongiae</taxon>
        <taxon>Heteroscleromorpha</taxon>
        <taxon>Suberitida</taxon>
        <taxon>Halichondriidae</taxon>
        <taxon>Halichondria</taxon>
        <taxon>Halichondria (Halichondria)</taxon>
    </lineage>
</organism>
<evidence type="ECO:0000256" key="10">
    <source>
        <dbReference type="ARBA" id="ARBA00040418"/>
    </source>
</evidence>
<keyword evidence="5 13" id="KW-0812">Transmembrane</keyword>
<evidence type="ECO:0000313" key="15">
    <source>
        <dbReference type="EMBL" id="QIA61848.1"/>
    </source>
</evidence>
<keyword evidence="4" id="KW-0406">Ion transport</keyword>
<dbReference type="GO" id="GO:0015093">
    <property type="term" value="F:ferrous iron transmembrane transporter activity"/>
    <property type="evidence" value="ECO:0007669"/>
    <property type="project" value="TreeGrafter"/>
</dbReference>
<evidence type="ECO:0000256" key="11">
    <source>
        <dbReference type="ARBA" id="ARBA00041873"/>
    </source>
</evidence>
<evidence type="ECO:0000256" key="12">
    <source>
        <dbReference type="ARBA" id="ARBA00041894"/>
    </source>
</evidence>
<reference evidence="15" key="1">
    <citation type="submission" date="2019-06" db="EMBL/GenBank/DDBJ databases">
        <authorList>
            <person name="Adameyko K."/>
            <person name="Finoshin A."/>
            <person name="Mikhailov K."/>
            <person name="Kravchuk O."/>
            <person name="Gusev O."/>
            <person name="Shagimardanova E."/>
            <person name="Lyupina Y."/>
        </authorList>
    </citation>
    <scope>NUCLEOTIDE SEQUENCE</scope>
</reference>
<dbReference type="AlphaFoldDB" id="A0A6C0SL68"/>
<evidence type="ECO:0000256" key="14">
    <source>
        <dbReference type="RuleBase" id="RU000488"/>
    </source>
</evidence>
<evidence type="ECO:0000256" key="7">
    <source>
        <dbReference type="ARBA" id="ARBA00023128"/>
    </source>
</evidence>
<reference evidence="15" key="2">
    <citation type="journal article" date="2020" name="PLoS ONE">
        <title>Iron metabolic pathways in the processes of sponge plasticity.</title>
        <authorList>
            <person name="Finoshin A.D."/>
            <person name="Adameyko K.I."/>
            <person name="Mikhailov K.V."/>
            <person name="Kravchuk O.I."/>
            <person name="Georgiev A.A."/>
            <person name="Gornostaev N.G."/>
            <person name="Kosevich I.A."/>
            <person name="Mikhailov V.S."/>
            <person name="Gazizova G.R."/>
            <person name="Shagimardanova E.I."/>
            <person name="Gusev O.A."/>
            <person name="Lyupina Y.V."/>
        </authorList>
    </citation>
    <scope>NUCLEOTIDE SEQUENCE</scope>
</reference>
<dbReference type="EMBL" id="MN103218">
    <property type="protein sequence ID" value="QIA61848.1"/>
    <property type="molecule type" value="mRNA"/>
</dbReference>
<dbReference type="PANTHER" id="PTHR45758:SF4">
    <property type="entry name" value="MITOFERRIN-1"/>
    <property type="match status" value="1"/>
</dbReference>
<evidence type="ECO:0000256" key="2">
    <source>
        <dbReference type="ARBA" id="ARBA00006375"/>
    </source>
</evidence>
<feature type="repeat" description="Solcar" evidence="13">
    <location>
        <begin position="237"/>
        <end position="329"/>
    </location>
</feature>
<dbReference type="PANTHER" id="PTHR45758">
    <property type="entry name" value="MITOFERRIN-1-RELATED"/>
    <property type="match status" value="1"/>
</dbReference>
<dbReference type="Pfam" id="PF00153">
    <property type="entry name" value="Mito_carr"/>
    <property type="match status" value="3"/>
</dbReference>
<dbReference type="SUPFAM" id="SSF103506">
    <property type="entry name" value="Mitochondrial carrier"/>
    <property type="match status" value="1"/>
</dbReference>
<feature type="repeat" description="Solcar" evidence="13">
    <location>
        <begin position="146"/>
        <end position="230"/>
    </location>
</feature>
<evidence type="ECO:0000256" key="6">
    <source>
        <dbReference type="ARBA" id="ARBA00022989"/>
    </source>
</evidence>
<evidence type="ECO:0000256" key="1">
    <source>
        <dbReference type="ARBA" id="ARBA00004225"/>
    </source>
</evidence>
<keyword evidence="6" id="KW-1133">Transmembrane helix</keyword>
<protein>
    <recommendedName>
        <fullName evidence="10">Mitoferrin-1</fullName>
    </recommendedName>
    <alternativeName>
        <fullName evidence="11">Mitochondrial iron transporter 1</fullName>
    </alternativeName>
    <alternativeName>
        <fullName evidence="12">Solute carrier family 25 member 37</fullName>
    </alternativeName>
</protein>
<comment type="subcellular location">
    <subcellularLocation>
        <location evidence="1">Mitochondrion membrane</location>
        <topology evidence="1">Multi-pass membrane protein</topology>
    </subcellularLocation>
</comment>
<name>A0A6C0SL68_HALPA</name>
<evidence type="ECO:0000256" key="13">
    <source>
        <dbReference type="PROSITE-ProRule" id="PRU00282"/>
    </source>
</evidence>
<proteinExistence type="evidence at transcript level"/>
<dbReference type="FunFam" id="1.50.40.10:FF:000029">
    <property type="entry name" value="Solute carrier family 25 member 28"/>
    <property type="match status" value="1"/>
</dbReference>
<dbReference type="InterPro" id="IPR023395">
    <property type="entry name" value="MCP_dom_sf"/>
</dbReference>
<keyword evidence="3 14" id="KW-0813">Transport</keyword>
<evidence type="ECO:0000256" key="3">
    <source>
        <dbReference type="ARBA" id="ARBA00022448"/>
    </source>
</evidence>
<evidence type="ECO:0000256" key="9">
    <source>
        <dbReference type="ARBA" id="ARBA00037061"/>
    </source>
</evidence>
<dbReference type="PROSITE" id="PS50920">
    <property type="entry name" value="SOLCAR"/>
    <property type="match status" value="3"/>
</dbReference>
<dbReference type="GO" id="GO:0048250">
    <property type="term" value="P:iron import into the mitochondrion"/>
    <property type="evidence" value="ECO:0007669"/>
    <property type="project" value="TreeGrafter"/>
</dbReference>
<feature type="repeat" description="Solcar" evidence="13">
    <location>
        <begin position="51"/>
        <end position="139"/>
    </location>
</feature>
<dbReference type="Gene3D" id="1.50.40.10">
    <property type="entry name" value="Mitochondrial carrier domain"/>
    <property type="match status" value="2"/>
</dbReference>
<evidence type="ECO:0000256" key="4">
    <source>
        <dbReference type="ARBA" id="ARBA00022496"/>
    </source>
</evidence>
<sequence length="339" mass="37660">MASGLAHQEHSHSQLRQTEDPAALLLNTDQPVFAEGGGDMEEVDYESLPTSRLSTHLLAGGLAGMMEHCCMYPVDCVKTRMMALNPNPKAQYKNIFQAFSTIVSQEKPRALFRGIGVVATGAGPAHALYFACYEYFKKLLSRGNGSNVLAQGGAGALASVVHDGFMNPIDVIKQRLQMYNSPYKNAIHCAKTVFRSEGLAAFYRSYTTQLSMNVPFQVVHFITYEFHQDILNKERKYDPVSHMLSGAGAGAFAAVVTTPLDVAKTLLNTREQRVDLQKDRQIHGMLNAIKTIYKTTGMKGYFRGVTARVVYQMPSTAICWSVYEFFKHVLRLKPEENSI</sequence>
<keyword evidence="4" id="KW-0410">Iron transport</keyword>
<dbReference type="InterPro" id="IPR018108">
    <property type="entry name" value="MCP_transmembrane"/>
</dbReference>
<comment type="function">
    <text evidence="9">Mitochondrial iron transporter that specifically mediates iron uptake in developing erythroid cells, thereby playing an essential role in heme biosynthesis.</text>
</comment>
<accession>A0A6C0SL68</accession>
<keyword evidence="7" id="KW-0496">Mitochondrion</keyword>
<comment type="similarity">
    <text evidence="2 14">Belongs to the mitochondrial carrier (TC 2.A.29) family.</text>
</comment>
<keyword evidence="4" id="KW-0408">Iron</keyword>
<evidence type="ECO:0000256" key="5">
    <source>
        <dbReference type="ARBA" id="ARBA00022692"/>
    </source>
</evidence>
<keyword evidence="8 13" id="KW-0472">Membrane</keyword>